<proteinExistence type="predicted"/>
<evidence type="ECO:0000313" key="2">
    <source>
        <dbReference type="EMBL" id="OGE47533.1"/>
    </source>
</evidence>
<dbReference type="GO" id="GO:0016765">
    <property type="term" value="F:transferase activity, transferring alkyl or aryl (other than methyl) groups"/>
    <property type="evidence" value="ECO:0007669"/>
    <property type="project" value="InterPro"/>
</dbReference>
<protein>
    <submittedName>
        <fullName evidence="2">Uncharacterized protein</fullName>
    </submittedName>
</protein>
<name>A0A1F5L2T3_PENAI</name>
<organism evidence="2 3">
    <name type="scientific">Penicillium arizonense</name>
    <dbReference type="NCBI Taxonomy" id="1835702"/>
    <lineage>
        <taxon>Eukaryota</taxon>
        <taxon>Fungi</taxon>
        <taxon>Dikarya</taxon>
        <taxon>Ascomycota</taxon>
        <taxon>Pezizomycotina</taxon>
        <taxon>Eurotiomycetes</taxon>
        <taxon>Eurotiomycetidae</taxon>
        <taxon>Eurotiales</taxon>
        <taxon>Aspergillaceae</taxon>
        <taxon>Penicillium</taxon>
    </lineage>
</organism>
<evidence type="ECO:0000256" key="1">
    <source>
        <dbReference type="ARBA" id="ARBA00022679"/>
    </source>
</evidence>
<dbReference type="GO" id="GO:0009820">
    <property type="term" value="P:alkaloid metabolic process"/>
    <property type="evidence" value="ECO:0007669"/>
    <property type="project" value="InterPro"/>
</dbReference>
<dbReference type="Proteomes" id="UP000177622">
    <property type="component" value="Unassembled WGS sequence"/>
</dbReference>
<dbReference type="AlphaFoldDB" id="A0A1F5L2T3"/>
<dbReference type="EMBL" id="LXJU01000042">
    <property type="protein sequence ID" value="OGE47533.1"/>
    <property type="molecule type" value="Genomic_DNA"/>
</dbReference>
<dbReference type="RefSeq" id="XP_022482992.1">
    <property type="nucleotide sequence ID" value="XM_022637180.1"/>
</dbReference>
<dbReference type="InterPro" id="IPR017795">
    <property type="entry name" value="ABBA_NscD-like"/>
</dbReference>
<keyword evidence="3" id="KW-1185">Reference proteome</keyword>
<dbReference type="Pfam" id="PF11991">
    <property type="entry name" value="Trp_DMAT"/>
    <property type="match status" value="1"/>
</dbReference>
<accession>A0A1F5L2T3</accession>
<comment type="caution">
    <text evidence="2">The sequence shown here is derived from an EMBL/GenBank/DDBJ whole genome shotgun (WGS) entry which is preliminary data.</text>
</comment>
<dbReference type="OrthoDB" id="3354387at2759"/>
<gene>
    <name evidence="2" type="ORF">PENARI_c042G10433</name>
</gene>
<keyword evidence="1" id="KW-0808">Transferase</keyword>
<dbReference type="GeneID" id="34581914"/>
<sequence>MTHYFGIAPNSTLPDVKLYIPGIRYAKTDGAMASGLGQYLRLKQRDQYHDGFATRIWRLLFNVTDRSPSLPTSTRVSIMPT</sequence>
<evidence type="ECO:0000313" key="3">
    <source>
        <dbReference type="Proteomes" id="UP000177622"/>
    </source>
</evidence>
<reference evidence="2 3" key="1">
    <citation type="journal article" date="2016" name="Sci. Rep.">
        <title>Penicillium arizonense, a new, genome sequenced fungal species, reveals a high chemical diversity in secreted metabolites.</title>
        <authorList>
            <person name="Grijseels S."/>
            <person name="Nielsen J.C."/>
            <person name="Randelovic M."/>
            <person name="Nielsen J."/>
            <person name="Nielsen K.F."/>
            <person name="Workman M."/>
            <person name="Frisvad J.C."/>
        </authorList>
    </citation>
    <scope>NUCLEOTIDE SEQUENCE [LARGE SCALE GENOMIC DNA]</scope>
    <source>
        <strain evidence="2 3">CBS 141311</strain>
    </source>
</reference>